<dbReference type="OrthoDB" id="10657142at2759"/>
<gene>
    <name evidence="2" type="ORF">TSUD_426740</name>
</gene>
<reference evidence="3" key="1">
    <citation type="journal article" date="2017" name="Front. Plant Sci.">
        <title>Climate Clever Clovers: New Paradigm to Reduce the Environmental Footprint of Ruminants by Breeding Low Methanogenic Forages Utilizing Haplotype Variation.</title>
        <authorList>
            <person name="Kaur P."/>
            <person name="Appels R."/>
            <person name="Bayer P.E."/>
            <person name="Keeble-Gagnere G."/>
            <person name="Wang J."/>
            <person name="Hirakawa H."/>
            <person name="Shirasawa K."/>
            <person name="Vercoe P."/>
            <person name="Stefanova K."/>
            <person name="Durmic Z."/>
            <person name="Nichols P."/>
            <person name="Revell C."/>
            <person name="Isobe S.N."/>
            <person name="Edwards D."/>
            <person name="Erskine W."/>
        </authorList>
    </citation>
    <scope>NUCLEOTIDE SEQUENCE [LARGE SCALE GENOMIC DNA]</scope>
    <source>
        <strain evidence="3">cv. Daliak</strain>
    </source>
</reference>
<sequence length="97" mass="11291">KGKPRERVVSKDELRAKEQPMKRMVDEVESRTRQESARKKSKRTPVCPSMLIDDFLKENGKDVEKEIEKLIEDEGDIVVEEQEQEENVDCEEAAETN</sequence>
<feature type="compositionally biased region" description="Basic and acidic residues" evidence="1">
    <location>
        <begin position="1"/>
        <end position="38"/>
    </location>
</feature>
<dbReference type="Proteomes" id="UP000242715">
    <property type="component" value="Unassembled WGS sequence"/>
</dbReference>
<evidence type="ECO:0000313" key="2">
    <source>
        <dbReference type="EMBL" id="GAU10902.1"/>
    </source>
</evidence>
<proteinExistence type="predicted"/>
<organism evidence="2 3">
    <name type="scientific">Trifolium subterraneum</name>
    <name type="common">Subterranean clover</name>
    <dbReference type="NCBI Taxonomy" id="3900"/>
    <lineage>
        <taxon>Eukaryota</taxon>
        <taxon>Viridiplantae</taxon>
        <taxon>Streptophyta</taxon>
        <taxon>Embryophyta</taxon>
        <taxon>Tracheophyta</taxon>
        <taxon>Spermatophyta</taxon>
        <taxon>Magnoliopsida</taxon>
        <taxon>eudicotyledons</taxon>
        <taxon>Gunneridae</taxon>
        <taxon>Pentapetalae</taxon>
        <taxon>rosids</taxon>
        <taxon>fabids</taxon>
        <taxon>Fabales</taxon>
        <taxon>Fabaceae</taxon>
        <taxon>Papilionoideae</taxon>
        <taxon>50 kb inversion clade</taxon>
        <taxon>NPAAA clade</taxon>
        <taxon>Hologalegina</taxon>
        <taxon>IRL clade</taxon>
        <taxon>Trifolieae</taxon>
        <taxon>Trifolium</taxon>
    </lineage>
</organism>
<dbReference type="AlphaFoldDB" id="A0A1B5Z9Z4"/>
<name>A0A1B5Z9Z4_TRISU</name>
<protein>
    <submittedName>
        <fullName evidence="2">Uncharacterized protein</fullName>
    </submittedName>
</protein>
<comment type="caution">
    <text evidence="2">The sequence shown here is derived from an EMBL/GenBank/DDBJ whole genome shotgun (WGS) entry which is preliminary data.</text>
</comment>
<feature type="non-terminal residue" evidence="2">
    <location>
        <position position="97"/>
    </location>
</feature>
<keyword evidence="3" id="KW-1185">Reference proteome</keyword>
<dbReference type="EMBL" id="BCLP01061674">
    <property type="protein sequence ID" value="GAU10902.1"/>
    <property type="molecule type" value="Genomic_DNA"/>
</dbReference>
<feature type="non-terminal residue" evidence="2">
    <location>
        <position position="1"/>
    </location>
</feature>
<evidence type="ECO:0000313" key="3">
    <source>
        <dbReference type="Proteomes" id="UP000242715"/>
    </source>
</evidence>
<accession>A0A1B5Z9Z4</accession>
<feature type="region of interest" description="Disordered" evidence="1">
    <location>
        <begin position="1"/>
        <end position="44"/>
    </location>
</feature>
<evidence type="ECO:0000256" key="1">
    <source>
        <dbReference type="SAM" id="MobiDB-lite"/>
    </source>
</evidence>